<dbReference type="GO" id="GO:0005737">
    <property type="term" value="C:cytoplasm"/>
    <property type="evidence" value="ECO:0007669"/>
    <property type="project" value="UniProtKB-SubCell"/>
</dbReference>
<evidence type="ECO:0000313" key="9">
    <source>
        <dbReference type="EMBL" id="TDU91447.1"/>
    </source>
</evidence>
<comment type="pathway">
    <text evidence="6">Carbohydrate metabolism; tricarboxylic acid cycle; (S)-malate from fumarate: step 1/1.</text>
</comment>
<evidence type="ECO:0000256" key="4">
    <source>
        <dbReference type="ARBA" id="ARBA00022532"/>
    </source>
</evidence>
<evidence type="ECO:0000256" key="2">
    <source>
        <dbReference type="ARBA" id="ARBA00009084"/>
    </source>
</evidence>
<dbReference type="Pfam" id="PF00206">
    <property type="entry name" value="Lyase_1"/>
    <property type="match status" value="1"/>
</dbReference>
<dbReference type="EC" id="4.2.1.2" evidence="6"/>
<organism evidence="9 10">
    <name type="scientific">Kribbella voronezhensis</name>
    <dbReference type="NCBI Taxonomy" id="2512212"/>
    <lineage>
        <taxon>Bacteria</taxon>
        <taxon>Bacillati</taxon>
        <taxon>Actinomycetota</taxon>
        <taxon>Actinomycetes</taxon>
        <taxon>Propionibacteriales</taxon>
        <taxon>Kribbellaceae</taxon>
        <taxon>Kribbella</taxon>
    </lineage>
</organism>
<feature type="binding site" evidence="6">
    <location>
        <begin position="321"/>
        <end position="323"/>
    </location>
    <ligand>
        <name>substrate</name>
    </ligand>
</feature>
<keyword evidence="5 6" id="KW-0456">Lyase</keyword>
<dbReference type="Proteomes" id="UP000295151">
    <property type="component" value="Unassembled WGS sequence"/>
</dbReference>
<dbReference type="PANTHER" id="PTHR11444:SF22">
    <property type="entry name" value="FUMARATE HYDRATASE CLASS II"/>
    <property type="match status" value="1"/>
</dbReference>
<dbReference type="InterPro" id="IPR008948">
    <property type="entry name" value="L-Aspartase-like"/>
</dbReference>
<feature type="active site" description="Proton donor/acceptor" evidence="6">
    <location>
        <position position="185"/>
    </location>
</feature>
<dbReference type="Gene3D" id="1.20.200.10">
    <property type="entry name" value="Fumarase/aspartase (Central domain)"/>
    <property type="match status" value="1"/>
</dbReference>
<dbReference type="PROSITE" id="PS00163">
    <property type="entry name" value="FUMARATE_LYASES"/>
    <property type="match status" value="1"/>
</dbReference>
<dbReference type="Gene3D" id="1.10.40.30">
    <property type="entry name" value="Fumarase/aspartase (C-terminal domain)"/>
    <property type="match status" value="1"/>
</dbReference>
<comment type="subcellular location">
    <subcellularLocation>
        <location evidence="6">Cytoplasm</location>
    </subcellularLocation>
</comment>
<comment type="similarity">
    <text evidence="2 6">Belongs to the class-II fumarase/aspartase family. Fumarase subfamily.</text>
</comment>
<dbReference type="UniPathway" id="UPA00223">
    <property type="reaction ID" value="UER01007"/>
</dbReference>
<dbReference type="OrthoDB" id="9802809at2"/>
<dbReference type="Gene3D" id="1.10.275.10">
    <property type="entry name" value="Fumarase/aspartase (N-terminal domain)"/>
    <property type="match status" value="1"/>
</dbReference>
<dbReference type="GO" id="GO:0006099">
    <property type="term" value="P:tricarboxylic acid cycle"/>
    <property type="evidence" value="ECO:0007669"/>
    <property type="project" value="UniProtKB-UniRule"/>
</dbReference>
<dbReference type="AlphaFoldDB" id="A0A4R7TIT9"/>
<name>A0A4R7TIT9_9ACTN</name>
<evidence type="ECO:0000259" key="8">
    <source>
        <dbReference type="Pfam" id="PF10415"/>
    </source>
</evidence>
<dbReference type="InterPro" id="IPR024083">
    <property type="entry name" value="Fumarase/histidase_N"/>
</dbReference>
<dbReference type="InterPro" id="IPR022761">
    <property type="entry name" value="Fumarate_lyase_N"/>
</dbReference>
<comment type="catalytic activity">
    <reaction evidence="1">
        <text>L-aspartate = fumarate + NH4(+)</text>
        <dbReference type="Rhea" id="RHEA:16601"/>
        <dbReference type="ChEBI" id="CHEBI:28938"/>
        <dbReference type="ChEBI" id="CHEBI:29806"/>
        <dbReference type="ChEBI" id="CHEBI:29991"/>
        <dbReference type="EC" id="4.3.1.1"/>
    </reaction>
</comment>
<dbReference type="InterPro" id="IPR005677">
    <property type="entry name" value="Fum_hydII"/>
</dbReference>
<accession>A0A4R7TIT9</accession>
<feature type="active site" evidence="6">
    <location>
        <position position="315"/>
    </location>
</feature>
<comment type="subunit">
    <text evidence="6">Homotetramer.</text>
</comment>
<evidence type="ECO:0000259" key="7">
    <source>
        <dbReference type="Pfam" id="PF00206"/>
    </source>
</evidence>
<evidence type="ECO:0000256" key="3">
    <source>
        <dbReference type="ARBA" id="ARBA00022490"/>
    </source>
</evidence>
<gene>
    <name evidence="6" type="primary">fumC</name>
    <name evidence="9" type="ORF">EV138_5053</name>
</gene>
<protein>
    <recommendedName>
        <fullName evidence="6">Fumarate hydratase class II</fullName>
        <shortName evidence="6">Fumarase C</shortName>
        <ecNumber evidence="6">4.2.1.2</ecNumber>
    </recommendedName>
    <alternativeName>
        <fullName evidence="6">Aerobic fumarase</fullName>
    </alternativeName>
    <alternativeName>
        <fullName evidence="6">Iron-independent fumarase</fullName>
    </alternativeName>
</protein>
<feature type="binding site" evidence="6">
    <location>
        <begin position="101"/>
        <end position="103"/>
    </location>
    <ligand>
        <name>substrate</name>
    </ligand>
</feature>
<feature type="site" description="Important for catalytic activity" evidence="6">
    <location>
        <position position="328"/>
    </location>
</feature>
<evidence type="ECO:0000256" key="1">
    <source>
        <dbReference type="ARBA" id="ARBA00001494"/>
    </source>
</evidence>
<dbReference type="GO" id="GO:0006106">
    <property type="term" value="P:fumarate metabolic process"/>
    <property type="evidence" value="ECO:0007669"/>
    <property type="project" value="InterPro"/>
</dbReference>
<feature type="binding site" description="in site B" evidence="6">
    <location>
        <begin position="126"/>
        <end position="129"/>
    </location>
    <ligand>
        <name>substrate</name>
    </ligand>
</feature>
<dbReference type="GO" id="GO:0004333">
    <property type="term" value="F:fumarate hydratase activity"/>
    <property type="evidence" value="ECO:0007669"/>
    <property type="project" value="UniProtKB-UniRule"/>
</dbReference>
<feature type="binding site" evidence="6">
    <location>
        <position position="184"/>
    </location>
    <ligand>
        <name>substrate</name>
    </ligand>
</feature>
<dbReference type="NCBIfam" id="NF008909">
    <property type="entry name" value="PRK12273.1"/>
    <property type="match status" value="1"/>
</dbReference>
<comment type="function">
    <text evidence="6">Involved in the TCA cycle. Catalyzes the stereospecific interconversion of fumarate to L-malate.</text>
</comment>
<reference evidence="9 10" key="1">
    <citation type="submission" date="2019-03" db="EMBL/GenBank/DDBJ databases">
        <title>Genomic Encyclopedia of Type Strains, Phase III (KMG-III): the genomes of soil and plant-associated and newly described type strains.</title>
        <authorList>
            <person name="Whitman W."/>
        </authorList>
    </citation>
    <scope>NUCLEOTIDE SEQUENCE [LARGE SCALE GENOMIC DNA]</scope>
    <source>
        <strain evidence="9 10">VKM Ac-2575</strain>
    </source>
</reference>
<dbReference type="HAMAP" id="MF_00743">
    <property type="entry name" value="FumaraseC"/>
    <property type="match status" value="1"/>
</dbReference>
<dbReference type="RefSeq" id="WP_133981192.1">
    <property type="nucleotide sequence ID" value="NZ_SOCE01000001.1"/>
</dbReference>
<feature type="domain" description="Fumarase C C-terminal" evidence="8">
    <location>
        <begin position="405"/>
        <end position="463"/>
    </location>
</feature>
<evidence type="ECO:0000256" key="6">
    <source>
        <dbReference type="HAMAP-Rule" id="MF_00743"/>
    </source>
</evidence>
<comment type="caution">
    <text evidence="9">The sequence shown here is derived from an EMBL/GenBank/DDBJ whole genome shotgun (WGS) entry which is preliminary data.</text>
</comment>
<comment type="miscellaneous">
    <text evidence="6">There are 2 substrate-binding sites: the catalytic A site, and the non-catalytic B site that may play a role in the transfer of substrate or product between the active site and the solvent. Alternatively, the B site may bind allosteric effectors.</text>
</comment>
<sequence>MGDTAEFRIEHDTMGEVKVPRDALWRAQTQRAVENFPISGRPLAPALVHALAQIKASAAVVNAELGVLSAEQAEAIVAAADRVAAGEFDAEFPIDVFQTGSGTSTNMNANEVLATLAGRSSGTEIHPNDQVNASQSSNDTFPSAIHVAATAGVVSDLLPALEHLAESLSRKGSEFAEVVKSGRTHLMDATPVTLGQEFNGYATQVRRGAERVRATLPRVAELPLGGTAVGTGINTPPGFAAKVIAELNRRTGLELTEAEDHFEAQGARDGLVELSGQLKTIAVSLTKICNDLRWMGSGPRAGLGEISLPDLQPGSSIMPGKVNPVICEATLMVAAQVIGNDTAITVAGAGGNFELNVMLPVIARNLLESIELLTNSSRLLADRCVDGITANVEHARSLAESSPSIVTPLNRYIGYENAAAVAKSALKQGKTIREVVIENGHVDKGDLTEEQLDAALDVLSMTRPGA</sequence>
<comment type="catalytic activity">
    <reaction evidence="6">
        <text>(S)-malate = fumarate + H2O</text>
        <dbReference type="Rhea" id="RHEA:12460"/>
        <dbReference type="ChEBI" id="CHEBI:15377"/>
        <dbReference type="ChEBI" id="CHEBI:15589"/>
        <dbReference type="ChEBI" id="CHEBI:29806"/>
        <dbReference type="EC" id="4.2.1.2"/>
    </reaction>
</comment>
<keyword evidence="10" id="KW-1185">Reference proteome</keyword>
<keyword evidence="3 6" id="KW-0963">Cytoplasm</keyword>
<dbReference type="EMBL" id="SOCE01000001">
    <property type="protein sequence ID" value="TDU91447.1"/>
    <property type="molecule type" value="Genomic_DNA"/>
</dbReference>
<feature type="binding site" evidence="6">
    <location>
        <begin position="136"/>
        <end position="138"/>
    </location>
    <ligand>
        <name>substrate</name>
    </ligand>
</feature>
<feature type="domain" description="Fumarate lyase N-terminal" evidence="7">
    <location>
        <begin position="15"/>
        <end position="339"/>
    </location>
</feature>
<dbReference type="InterPro" id="IPR020557">
    <property type="entry name" value="Fumarate_lyase_CS"/>
</dbReference>
<proteinExistence type="inferred from homology"/>
<feature type="binding site" evidence="6">
    <location>
        <position position="316"/>
    </location>
    <ligand>
        <name>substrate</name>
    </ligand>
</feature>
<dbReference type="PRINTS" id="PR00149">
    <property type="entry name" value="FUMRATELYASE"/>
</dbReference>
<dbReference type="PANTHER" id="PTHR11444">
    <property type="entry name" value="ASPARTATEAMMONIA/ARGININOSUCCINATE/ADENYLOSUCCINATE LYASE"/>
    <property type="match status" value="1"/>
</dbReference>
<dbReference type="FunFam" id="1.10.275.10:FF:000001">
    <property type="entry name" value="Fumarate hydratase, mitochondrial"/>
    <property type="match status" value="1"/>
</dbReference>
<dbReference type="Pfam" id="PF10415">
    <property type="entry name" value="FumaraseC_C"/>
    <property type="match status" value="1"/>
</dbReference>
<dbReference type="InterPro" id="IPR018951">
    <property type="entry name" value="Fumarase_C_C"/>
</dbReference>
<evidence type="ECO:0000256" key="5">
    <source>
        <dbReference type="ARBA" id="ARBA00023239"/>
    </source>
</evidence>
<dbReference type="SUPFAM" id="SSF48557">
    <property type="entry name" value="L-aspartase-like"/>
    <property type="match status" value="1"/>
</dbReference>
<keyword evidence="4 6" id="KW-0816">Tricarboxylic acid cycle</keyword>
<dbReference type="FunFam" id="1.10.40.30:FF:000002">
    <property type="entry name" value="Fumarate hydratase class II"/>
    <property type="match status" value="1"/>
</dbReference>
<dbReference type="FunFam" id="1.20.200.10:FF:000001">
    <property type="entry name" value="Fumarate hydratase, mitochondrial"/>
    <property type="match status" value="1"/>
</dbReference>
<dbReference type="InterPro" id="IPR000362">
    <property type="entry name" value="Fumarate_lyase_fam"/>
</dbReference>
<dbReference type="GO" id="GO:0008797">
    <property type="term" value="F:aspartate ammonia-lyase activity"/>
    <property type="evidence" value="ECO:0007669"/>
    <property type="project" value="UniProtKB-EC"/>
</dbReference>
<dbReference type="CDD" id="cd01596">
    <property type="entry name" value="Aspartase_like"/>
    <property type="match status" value="1"/>
</dbReference>
<evidence type="ECO:0000313" key="10">
    <source>
        <dbReference type="Proteomes" id="UP000295151"/>
    </source>
</evidence>